<dbReference type="RefSeq" id="WP_153549146.1">
    <property type="nucleotide sequence ID" value="NZ_WIXK01000013.1"/>
</dbReference>
<dbReference type="InterPro" id="IPR042099">
    <property type="entry name" value="ANL_N_sf"/>
</dbReference>
<dbReference type="InterPro" id="IPR032387">
    <property type="entry name" value="ACAS_N"/>
</dbReference>
<accession>A0A844B2D5</accession>
<name>A0A844B2D5_9RHOB</name>
<dbReference type="Gene3D" id="3.40.50.12780">
    <property type="entry name" value="N-terminal domain of ligase-like"/>
    <property type="match status" value="1"/>
</dbReference>
<reference evidence="2 3" key="1">
    <citation type="submission" date="2019-10" db="EMBL/GenBank/DDBJ databases">
        <title>Epibacterium sp. nov., isolated from seawater.</title>
        <authorList>
            <person name="Zhang X."/>
            <person name="Li N."/>
        </authorList>
    </citation>
    <scope>NUCLEOTIDE SEQUENCE [LARGE SCALE GENOMIC DNA]</scope>
    <source>
        <strain evidence="2 3">SM1969</strain>
    </source>
</reference>
<dbReference type="EMBL" id="WIXK01000013">
    <property type="protein sequence ID" value="MQY44251.1"/>
    <property type="molecule type" value="Genomic_DNA"/>
</dbReference>
<organism evidence="2 3">
    <name type="scientific">Tritonibacter aquimaris</name>
    <dbReference type="NCBI Taxonomy" id="2663379"/>
    <lineage>
        <taxon>Bacteria</taxon>
        <taxon>Pseudomonadati</taxon>
        <taxon>Pseudomonadota</taxon>
        <taxon>Alphaproteobacteria</taxon>
        <taxon>Rhodobacterales</taxon>
        <taxon>Paracoccaceae</taxon>
        <taxon>Tritonibacter</taxon>
    </lineage>
</organism>
<keyword evidence="3" id="KW-1185">Reference proteome</keyword>
<comment type="caution">
    <text evidence="2">The sequence shown here is derived from an EMBL/GenBank/DDBJ whole genome shotgun (WGS) entry which is preliminary data.</text>
</comment>
<dbReference type="Pfam" id="PF16177">
    <property type="entry name" value="ACAS_N"/>
    <property type="match status" value="1"/>
</dbReference>
<proteinExistence type="predicted"/>
<sequence length="58" mass="6456">MTIAPGTKFAPSENTIKNAHVDGAKYTALYEASVSDPEAFWGEQAQRIDWIKPFTQVK</sequence>
<dbReference type="Proteomes" id="UP000436694">
    <property type="component" value="Unassembled WGS sequence"/>
</dbReference>
<feature type="non-terminal residue" evidence="2">
    <location>
        <position position="58"/>
    </location>
</feature>
<feature type="domain" description="Acetyl-coenzyme A synthetase N-terminal" evidence="1">
    <location>
        <begin position="26"/>
        <end position="57"/>
    </location>
</feature>
<evidence type="ECO:0000313" key="3">
    <source>
        <dbReference type="Proteomes" id="UP000436694"/>
    </source>
</evidence>
<gene>
    <name evidence="2" type="ORF">GG681_16510</name>
</gene>
<protein>
    <recommendedName>
        <fullName evidence="1">Acetyl-coenzyme A synthetase N-terminal domain-containing protein</fullName>
    </recommendedName>
</protein>
<evidence type="ECO:0000313" key="2">
    <source>
        <dbReference type="EMBL" id="MQY44251.1"/>
    </source>
</evidence>
<evidence type="ECO:0000259" key="1">
    <source>
        <dbReference type="Pfam" id="PF16177"/>
    </source>
</evidence>
<dbReference type="AlphaFoldDB" id="A0A844B2D5"/>